<evidence type="ECO:0000256" key="1">
    <source>
        <dbReference type="SAM" id="MobiDB-lite"/>
    </source>
</evidence>
<feature type="region of interest" description="Disordered" evidence="1">
    <location>
        <begin position="112"/>
        <end position="134"/>
    </location>
</feature>
<dbReference type="EMBL" id="JAPOHD010000024">
    <property type="protein sequence ID" value="MCY1720973.1"/>
    <property type="molecule type" value="Genomic_DNA"/>
</dbReference>
<name>A0A9X3J609_9BACT</name>
<dbReference type="Proteomes" id="UP001145087">
    <property type="component" value="Unassembled WGS sequence"/>
</dbReference>
<accession>A0A9X3J609</accession>
<proteinExistence type="predicted"/>
<dbReference type="RefSeq" id="WP_343333307.1">
    <property type="nucleotide sequence ID" value="NZ_JAPOHD010000024.1"/>
</dbReference>
<reference evidence="2" key="1">
    <citation type="submission" date="2022-11" db="EMBL/GenBank/DDBJ databases">
        <title>Marilongibacter aestuarii gen. nov., sp. nov., isolated from tidal flat sediment.</title>
        <authorList>
            <person name="Jiayan W."/>
        </authorList>
    </citation>
    <scope>NUCLEOTIDE SEQUENCE</scope>
    <source>
        <strain evidence="2">Z1-6</strain>
    </source>
</reference>
<evidence type="ECO:0000313" key="3">
    <source>
        <dbReference type="Proteomes" id="UP001145087"/>
    </source>
</evidence>
<sequence>MNLFELINNFWRLDEQLNFTGNETRLYFFLLHVPNRSRWQEWIEYADKRLAANANISLQVLKSSRGQLKEAGLLDYVPGGGFRVKTKYQILTPRSTLRSDLRVSPYYIKTKDNNTNTKTNGKGKGFVHTGSDFD</sequence>
<protein>
    <submittedName>
        <fullName evidence="2">Uncharacterized protein</fullName>
    </submittedName>
</protein>
<keyword evidence="3" id="KW-1185">Reference proteome</keyword>
<evidence type="ECO:0000313" key="2">
    <source>
        <dbReference type="EMBL" id="MCY1720973.1"/>
    </source>
</evidence>
<organism evidence="2 3">
    <name type="scientific">Draconibacterium aestuarii</name>
    <dbReference type="NCBI Taxonomy" id="2998507"/>
    <lineage>
        <taxon>Bacteria</taxon>
        <taxon>Pseudomonadati</taxon>
        <taxon>Bacteroidota</taxon>
        <taxon>Bacteroidia</taxon>
        <taxon>Marinilabiliales</taxon>
        <taxon>Prolixibacteraceae</taxon>
        <taxon>Draconibacterium</taxon>
    </lineage>
</organism>
<comment type="caution">
    <text evidence="2">The sequence shown here is derived from an EMBL/GenBank/DDBJ whole genome shotgun (WGS) entry which is preliminary data.</text>
</comment>
<dbReference type="AlphaFoldDB" id="A0A9X3J609"/>
<gene>
    <name evidence="2" type="ORF">OU798_11515</name>
</gene>